<protein>
    <submittedName>
        <fullName evidence="5">GntR family transcriptional regulator</fullName>
    </submittedName>
</protein>
<sequence>MRASDSAYERLRHEIVDWRLEPGTVLAEVELSQRLGLSRTPVREALSRLTADGLAQPTGGRGLIVSPVSVDDVRDLFELRTALERQAAQHAARHRRVDDFAVVREALERTPALLARGDSGVPEYFDTVALFDAAIDRAVSNAYLRSALAGVRTHAARVRRLSHDDPRRLLDAAKEHLLIVDAIVDGDAALAADATSVHLAASLRWILSSLSSAPTPLLPTNGRP</sequence>
<dbReference type="EMBL" id="RBKS01000001">
    <property type="protein sequence ID" value="RKR75056.1"/>
    <property type="molecule type" value="Genomic_DNA"/>
</dbReference>
<dbReference type="Gene3D" id="1.10.10.10">
    <property type="entry name" value="Winged helix-like DNA-binding domain superfamily/Winged helix DNA-binding domain"/>
    <property type="match status" value="1"/>
</dbReference>
<dbReference type="SMART" id="SM00895">
    <property type="entry name" value="FCD"/>
    <property type="match status" value="1"/>
</dbReference>
<dbReference type="Gene3D" id="1.20.120.530">
    <property type="entry name" value="GntR ligand-binding domain-like"/>
    <property type="match status" value="1"/>
</dbReference>
<evidence type="ECO:0000313" key="5">
    <source>
        <dbReference type="EMBL" id="RKR75056.1"/>
    </source>
</evidence>
<dbReference type="SUPFAM" id="SSF46785">
    <property type="entry name" value="Winged helix' DNA-binding domain"/>
    <property type="match status" value="1"/>
</dbReference>
<dbReference type="AlphaFoldDB" id="A0A495IIX4"/>
<dbReference type="InterPro" id="IPR011711">
    <property type="entry name" value="GntR_C"/>
</dbReference>
<evidence type="ECO:0000256" key="3">
    <source>
        <dbReference type="ARBA" id="ARBA00023163"/>
    </source>
</evidence>
<dbReference type="OrthoDB" id="8680240at2"/>
<dbReference type="InterPro" id="IPR036390">
    <property type="entry name" value="WH_DNA-bd_sf"/>
</dbReference>
<keyword evidence="2" id="KW-0238">DNA-binding</keyword>
<dbReference type="PRINTS" id="PR00035">
    <property type="entry name" value="HTHGNTR"/>
</dbReference>
<keyword evidence="6" id="KW-1185">Reference proteome</keyword>
<keyword evidence="3" id="KW-0804">Transcription</keyword>
<dbReference type="SUPFAM" id="SSF48008">
    <property type="entry name" value="GntR ligand-binding domain-like"/>
    <property type="match status" value="1"/>
</dbReference>
<dbReference type="CDD" id="cd07377">
    <property type="entry name" value="WHTH_GntR"/>
    <property type="match status" value="1"/>
</dbReference>
<reference evidence="5 6" key="1">
    <citation type="submission" date="2018-10" db="EMBL/GenBank/DDBJ databases">
        <title>Sequencing the genomes of 1000 actinobacteria strains.</title>
        <authorList>
            <person name="Klenk H.-P."/>
        </authorList>
    </citation>
    <scope>NUCLEOTIDE SEQUENCE [LARGE SCALE GENOMIC DNA]</scope>
    <source>
        <strain evidence="5 6">DSM 17894</strain>
    </source>
</reference>
<dbReference type="Proteomes" id="UP000280008">
    <property type="component" value="Unassembled WGS sequence"/>
</dbReference>
<feature type="domain" description="HTH gntR-type" evidence="4">
    <location>
        <begin position="1"/>
        <end position="68"/>
    </location>
</feature>
<evidence type="ECO:0000313" key="6">
    <source>
        <dbReference type="Proteomes" id="UP000280008"/>
    </source>
</evidence>
<dbReference type="PANTHER" id="PTHR43537">
    <property type="entry name" value="TRANSCRIPTIONAL REGULATOR, GNTR FAMILY"/>
    <property type="match status" value="1"/>
</dbReference>
<proteinExistence type="predicted"/>
<dbReference type="GO" id="GO:0003700">
    <property type="term" value="F:DNA-binding transcription factor activity"/>
    <property type="evidence" value="ECO:0007669"/>
    <property type="project" value="InterPro"/>
</dbReference>
<gene>
    <name evidence="5" type="ORF">C8E83_2192</name>
</gene>
<dbReference type="InterPro" id="IPR000524">
    <property type="entry name" value="Tscrpt_reg_HTH_GntR"/>
</dbReference>
<evidence type="ECO:0000256" key="2">
    <source>
        <dbReference type="ARBA" id="ARBA00023125"/>
    </source>
</evidence>
<accession>A0A495IIX4</accession>
<dbReference type="InterPro" id="IPR036388">
    <property type="entry name" value="WH-like_DNA-bd_sf"/>
</dbReference>
<evidence type="ECO:0000256" key="1">
    <source>
        <dbReference type="ARBA" id="ARBA00023015"/>
    </source>
</evidence>
<dbReference type="SMART" id="SM00345">
    <property type="entry name" value="HTH_GNTR"/>
    <property type="match status" value="1"/>
</dbReference>
<dbReference type="RefSeq" id="WP_121369893.1">
    <property type="nucleotide sequence ID" value="NZ_RBKS01000001.1"/>
</dbReference>
<dbReference type="InterPro" id="IPR008920">
    <property type="entry name" value="TF_FadR/GntR_C"/>
</dbReference>
<dbReference type="Pfam" id="PF07729">
    <property type="entry name" value="FCD"/>
    <property type="match status" value="1"/>
</dbReference>
<keyword evidence="1" id="KW-0805">Transcription regulation</keyword>
<dbReference type="Pfam" id="PF00392">
    <property type="entry name" value="GntR"/>
    <property type="match status" value="1"/>
</dbReference>
<dbReference type="PANTHER" id="PTHR43537:SF24">
    <property type="entry name" value="GLUCONATE OPERON TRANSCRIPTIONAL REPRESSOR"/>
    <property type="match status" value="1"/>
</dbReference>
<dbReference type="PROSITE" id="PS50949">
    <property type="entry name" value="HTH_GNTR"/>
    <property type="match status" value="1"/>
</dbReference>
<organism evidence="5 6">
    <name type="scientific">Frondihabitans australicus</name>
    <dbReference type="NCBI Taxonomy" id="386892"/>
    <lineage>
        <taxon>Bacteria</taxon>
        <taxon>Bacillati</taxon>
        <taxon>Actinomycetota</taxon>
        <taxon>Actinomycetes</taxon>
        <taxon>Micrococcales</taxon>
        <taxon>Microbacteriaceae</taxon>
        <taxon>Frondihabitans</taxon>
    </lineage>
</organism>
<dbReference type="GO" id="GO:0003677">
    <property type="term" value="F:DNA binding"/>
    <property type="evidence" value="ECO:0007669"/>
    <property type="project" value="UniProtKB-KW"/>
</dbReference>
<evidence type="ECO:0000259" key="4">
    <source>
        <dbReference type="PROSITE" id="PS50949"/>
    </source>
</evidence>
<comment type="caution">
    <text evidence="5">The sequence shown here is derived from an EMBL/GenBank/DDBJ whole genome shotgun (WGS) entry which is preliminary data.</text>
</comment>
<name>A0A495IIX4_9MICO</name>